<gene>
    <name evidence="1" type="ORF">AMECASPLE_026295</name>
</gene>
<evidence type="ECO:0000313" key="1">
    <source>
        <dbReference type="EMBL" id="MEQ2284896.1"/>
    </source>
</evidence>
<name>A0ABV0XU46_9TELE</name>
<organism evidence="1 2">
    <name type="scientific">Ameca splendens</name>
    <dbReference type="NCBI Taxonomy" id="208324"/>
    <lineage>
        <taxon>Eukaryota</taxon>
        <taxon>Metazoa</taxon>
        <taxon>Chordata</taxon>
        <taxon>Craniata</taxon>
        <taxon>Vertebrata</taxon>
        <taxon>Euteleostomi</taxon>
        <taxon>Actinopterygii</taxon>
        <taxon>Neopterygii</taxon>
        <taxon>Teleostei</taxon>
        <taxon>Neoteleostei</taxon>
        <taxon>Acanthomorphata</taxon>
        <taxon>Ovalentaria</taxon>
        <taxon>Atherinomorphae</taxon>
        <taxon>Cyprinodontiformes</taxon>
        <taxon>Goodeidae</taxon>
        <taxon>Ameca</taxon>
    </lineage>
</organism>
<accession>A0ABV0XU46</accession>
<evidence type="ECO:0000313" key="2">
    <source>
        <dbReference type="Proteomes" id="UP001469553"/>
    </source>
</evidence>
<protein>
    <submittedName>
        <fullName evidence="1">Uncharacterized protein</fullName>
    </submittedName>
</protein>
<comment type="caution">
    <text evidence="1">The sequence shown here is derived from an EMBL/GenBank/DDBJ whole genome shotgun (WGS) entry which is preliminary data.</text>
</comment>
<sequence length="107" mass="12439">MCVSYRGYTTRSCREPCCTYRWKLETVYCNTYRKQHFQQHFLYKAAHMSSKCNNLSQNLKAISPIEAGVEYLNVCFIKKSLSLVLKCRCADYISPGQAQSTELKTNF</sequence>
<reference evidence="1 2" key="1">
    <citation type="submission" date="2021-06" db="EMBL/GenBank/DDBJ databases">
        <authorList>
            <person name="Palmer J.M."/>
        </authorList>
    </citation>
    <scope>NUCLEOTIDE SEQUENCE [LARGE SCALE GENOMIC DNA]</scope>
    <source>
        <strain evidence="1 2">AS_MEX2019</strain>
        <tissue evidence="1">Muscle</tissue>
    </source>
</reference>
<proteinExistence type="predicted"/>
<dbReference type="EMBL" id="JAHRIP010012074">
    <property type="protein sequence ID" value="MEQ2284896.1"/>
    <property type="molecule type" value="Genomic_DNA"/>
</dbReference>
<keyword evidence="2" id="KW-1185">Reference proteome</keyword>
<dbReference type="Proteomes" id="UP001469553">
    <property type="component" value="Unassembled WGS sequence"/>
</dbReference>